<dbReference type="RefSeq" id="WP_146091936.1">
    <property type="nucleotide sequence ID" value="NZ_JBJGBS010000014.1"/>
</dbReference>
<evidence type="ECO:0000313" key="2">
    <source>
        <dbReference type="Proteomes" id="UP001637990"/>
    </source>
</evidence>
<accession>A0ABW9MLG5</accession>
<protein>
    <recommendedName>
        <fullName evidence="3">HK97 gp10 family phage protein</fullName>
    </recommendedName>
</protein>
<organism evidence="1 2">
    <name type="scientific">Xanthomonas codiaei</name>
    <dbReference type="NCBI Taxonomy" id="56463"/>
    <lineage>
        <taxon>Bacteria</taxon>
        <taxon>Pseudomonadati</taxon>
        <taxon>Pseudomonadota</taxon>
        <taxon>Gammaproteobacteria</taxon>
        <taxon>Lysobacterales</taxon>
        <taxon>Lysobacteraceae</taxon>
        <taxon>Xanthomonas</taxon>
    </lineage>
</organism>
<proteinExistence type="predicted"/>
<dbReference type="Proteomes" id="UP001637990">
    <property type="component" value="Unassembled WGS sequence"/>
</dbReference>
<keyword evidence="2" id="KW-1185">Reference proteome</keyword>
<comment type="caution">
    <text evidence="1">The sequence shown here is derived from an EMBL/GenBank/DDBJ whole genome shotgun (WGS) entry which is preliminary data.</text>
</comment>
<gene>
    <name evidence="1" type="ORF">ACI6Q5_05480</name>
</gene>
<sequence>MSEPNPKLSEIQNLPLAELSDRLEGLTAEELTALRALEGEQKDGGRKGALAAIDDAFARLPITALASRVTEGEGKLDEIAIGVEGATAAGYEADNTLALDGSGRVIGVARRGETPATDTPDWQREVYDGPLTIPQAEWRRHNIKPVRAVREK</sequence>
<evidence type="ECO:0000313" key="1">
    <source>
        <dbReference type="EMBL" id="MFO3704434.1"/>
    </source>
</evidence>
<reference evidence="1 2" key="1">
    <citation type="submission" date="2024-11" db="EMBL/GenBank/DDBJ databases">
        <title>Genome sequencing of Xanthomonas codiaei.</title>
        <authorList>
            <person name="Studholme D.J."/>
        </authorList>
    </citation>
    <scope>NUCLEOTIDE SEQUENCE [LARGE SCALE GENOMIC DNA]</scope>
    <source>
        <strain evidence="1 2">NCPPB 4350</strain>
    </source>
</reference>
<name>A0ABW9MLG5_9XANT</name>
<dbReference type="EMBL" id="JBJGBS010000014">
    <property type="protein sequence ID" value="MFO3704434.1"/>
    <property type="molecule type" value="Genomic_DNA"/>
</dbReference>
<evidence type="ECO:0008006" key="3">
    <source>
        <dbReference type="Google" id="ProtNLM"/>
    </source>
</evidence>